<evidence type="ECO:0000256" key="11">
    <source>
        <dbReference type="SAM" id="MobiDB-lite"/>
    </source>
</evidence>
<evidence type="ECO:0000256" key="5">
    <source>
        <dbReference type="ARBA" id="ARBA00022801"/>
    </source>
</evidence>
<comment type="function">
    <text evidence="10">Tyrosine protein phosphatase which functions as a dosage-dependent inducer of mitotic progression.</text>
</comment>
<keyword evidence="6 10" id="KW-0904">Protein phosphatase</keyword>
<comment type="catalytic activity">
    <reaction evidence="8 10">
        <text>O-phospho-L-tyrosyl-[protein] + H2O = L-tyrosyl-[protein] + phosphate</text>
        <dbReference type="Rhea" id="RHEA:10684"/>
        <dbReference type="Rhea" id="RHEA-COMP:10136"/>
        <dbReference type="Rhea" id="RHEA-COMP:20101"/>
        <dbReference type="ChEBI" id="CHEBI:15377"/>
        <dbReference type="ChEBI" id="CHEBI:43474"/>
        <dbReference type="ChEBI" id="CHEBI:46858"/>
        <dbReference type="ChEBI" id="CHEBI:61978"/>
        <dbReference type="EC" id="3.1.3.48"/>
    </reaction>
</comment>
<feature type="compositionally biased region" description="Low complexity" evidence="11">
    <location>
        <begin position="255"/>
        <end position="265"/>
    </location>
</feature>
<dbReference type="Proteomes" id="UP000054549">
    <property type="component" value="Unassembled WGS sequence"/>
</dbReference>
<feature type="region of interest" description="Disordered" evidence="11">
    <location>
        <begin position="324"/>
        <end position="343"/>
    </location>
</feature>
<feature type="domain" description="Rhodanese" evidence="12">
    <location>
        <begin position="464"/>
        <end position="579"/>
    </location>
</feature>
<dbReference type="PANTHER" id="PTHR10828">
    <property type="entry name" value="M-PHASE INDUCER PHOSPHATASE DUAL SPECIFICITY PHOSPHATASE CDC25"/>
    <property type="match status" value="1"/>
</dbReference>
<dbReference type="Gene3D" id="3.40.250.10">
    <property type="entry name" value="Rhodanese-like domain"/>
    <property type="match status" value="1"/>
</dbReference>
<dbReference type="GO" id="GO:0004792">
    <property type="term" value="F:thiosulfate-cyanide sulfurtransferase activity"/>
    <property type="evidence" value="ECO:0007669"/>
    <property type="project" value="InterPro"/>
</dbReference>
<dbReference type="CDD" id="cd01530">
    <property type="entry name" value="Cdc25"/>
    <property type="match status" value="1"/>
</dbReference>
<comment type="similarity">
    <text evidence="1 10">Belongs to the MPI phosphatase family.</text>
</comment>
<evidence type="ECO:0000256" key="7">
    <source>
        <dbReference type="ARBA" id="ARBA00023306"/>
    </source>
</evidence>
<feature type="region of interest" description="Disordered" evidence="11">
    <location>
        <begin position="34"/>
        <end position="54"/>
    </location>
</feature>
<dbReference type="FunFam" id="3.40.250.10:FF:000021">
    <property type="entry name" value="M-phase inducer phosphatase cdc-25.2"/>
    <property type="match status" value="1"/>
</dbReference>
<feature type="region of interest" description="Disordered" evidence="11">
    <location>
        <begin position="647"/>
        <end position="717"/>
    </location>
</feature>
<protein>
    <recommendedName>
        <fullName evidence="9 10">M-phase inducer phosphatase</fullName>
        <ecNumber evidence="2 10">3.1.3.48</ecNumber>
    </recommendedName>
</protein>
<dbReference type="InterPro" id="IPR036873">
    <property type="entry name" value="Rhodanese-like_dom_sf"/>
</dbReference>
<dbReference type="PROSITE" id="PS00380">
    <property type="entry name" value="RHODANESE_1"/>
    <property type="match status" value="1"/>
</dbReference>
<name>A0A0C2XHZ6_AMAMK</name>
<dbReference type="GO" id="GO:0004725">
    <property type="term" value="F:protein tyrosine phosphatase activity"/>
    <property type="evidence" value="ECO:0007669"/>
    <property type="project" value="UniProtKB-UniRule"/>
</dbReference>
<dbReference type="Pfam" id="PF00581">
    <property type="entry name" value="Rhodanese"/>
    <property type="match status" value="1"/>
</dbReference>
<dbReference type="InterPro" id="IPR001763">
    <property type="entry name" value="Rhodanese-like_dom"/>
</dbReference>
<evidence type="ECO:0000259" key="12">
    <source>
        <dbReference type="PROSITE" id="PS50206"/>
    </source>
</evidence>
<dbReference type="AlphaFoldDB" id="A0A0C2XHZ6"/>
<accession>A0A0C2XHZ6</accession>
<evidence type="ECO:0000256" key="8">
    <source>
        <dbReference type="ARBA" id="ARBA00051722"/>
    </source>
</evidence>
<gene>
    <name evidence="13" type="ORF">M378DRAFT_71427</name>
</gene>
<evidence type="ECO:0000256" key="9">
    <source>
        <dbReference type="ARBA" id="ARBA00067190"/>
    </source>
</evidence>
<evidence type="ECO:0000256" key="2">
    <source>
        <dbReference type="ARBA" id="ARBA00013064"/>
    </source>
</evidence>
<dbReference type="InterPro" id="IPR000751">
    <property type="entry name" value="MPI_Phosphatase"/>
</dbReference>
<dbReference type="GO" id="GO:0005737">
    <property type="term" value="C:cytoplasm"/>
    <property type="evidence" value="ECO:0007669"/>
    <property type="project" value="TreeGrafter"/>
</dbReference>
<proteinExistence type="inferred from homology"/>
<evidence type="ECO:0000256" key="6">
    <source>
        <dbReference type="ARBA" id="ARBA00022912"/>
    </source>
</evidence>
<dbReference type="GO" id="GO:0051301">
    <property type="term" value="P:cell division"/>
    <property type="evidence" value="ECO:0007669"/>
    <property type="project" value="UniProtKB-UniRule"/>
</dbReference>
<dbReference type="PROSITE" id="PS50206">
    <property type="entry name" value="RHODANESE_3"/>
    <property type="match status" value="1"/>
</dbReference>
<dbReference type="EMBL" id="KN818228">
    <property type="protein sequence ID" value="KIL68578.1"/>
    <property type="molecule type" value="Genomic_DNA"/>
</dbReference>
<dbReference type="SUPFAM" id="SSF52821">
    <property type="entry name" value="Rhodanese/Cell cycle control phosphatase"/>
    <property type="match status" value="1"/>
</dbReference>
<dbReference type="PANTHER" id="PTHR10828:SF17">
    <property type="entry name" value="PROTEIN-TYROSINE-PHOSPHATASE"/>
    <property type="match status" value="1"/>
</dbReference>
<dbReference type="EC" id="3.1.3.48" evidence="2 10"/>
<feature type="region of interest" description="Disordered" evidence="11">
    <location>
        <begin position="360"/>
        <end position="413"/>
    </location>
</feature>
<feature type="region of interest" description="Disordered" evidence="11">
    <location>
        <begin position="224"/>
        <end position="304"/>
    </location>
</feature>
<keyword evidence="4 10" id="KW-0498">Mitosis</keyword>
<keyword evidence="5 10" id="KW-0378">Hydrolase</keyword>
<sequence length="717" mass="78726">MSFLDRLIESARSSYKVRPFIDLDLEQEMAFFNPSSTHLAPPPAPSRKRSQRFSKPLREEVDAFLSSDLEVSFASNVSLNSPSRDNVFLPQDNSSCIEPMDISPLPTRPRAYTSGARLFGNNIGNTLDLSPQPASKSSNLPSTQANGKRTQRSALPLEWMLQPASPNPLEAQPTNETFSTDDAMDVDTSFAAETNAFLSSSPLGHSTTPTATTFNNLFFDSMSPRRSLDSPSGPATKKRRSLSPENVRLTTHDNSSSPSLVSSPSQNKVDRMSGTNLFSRLSKDKPMLEGLGNPPTNQSKRPRKPVLSAMILPSEMQTIQSAYPVPHSEDRSDESLNPVATSPPVRRAFSALIPPSMYPDAYSDESSIDGPDMSSPAQAYTRRQQVRTLRRRDGTEDFRPLTGASPLYNRDSPSAKFLAPGLPGFGDNEAHGKVLPCHKVREDGLMRINCKTLDDLLVGKYDSRIANFIVIDCRFDYEYNGGHIPGAINVNTTTGVEELLLGPNWQKPKPSVSGDSVGKTVLVFHCEFSAKRAPTFAKHLRAKDRATNNHFYPKIYYPEIYILEGGYCQYFKTSPHRCEPPAYVRMDDPKHLASRREDLDQFRKVKFGRHKSYAFGELGGKTALQPPAKRNTAPIGANSMFAAANAARTRRSGSGGGSTLMPLPEDTDAAGDADDTDTDIGDSPCPPPNRTSALKGKKLGRAPLTRAETYGPIRMPF</sequence>
<reference evidence="13 14" key="1">
    <citation type="submission" date="2014-04" db="EMBL/GenBank/DDBJ databases">
        <title>Evolutionary Origins and Diversification of the Mycorrhizal Mutualists.</title>
        <authorList>
            <consortium name="DOE Joint Genome Institute"/>
            <consortium name="Mycorrhizal Genomics Consortium"/>
            <person name="Kohler A."/>
            <person name="Kuo A."/>
            <person name="Nagy L.G."/>
            <person name="Floudas D."/>
            <person name="Copeland A."/>
            <person name="Barry K.W."/>
            <person name="Cichocki N."/>
            <person name="Veneault-Fourrey C."/>
            <person name="LaButti K."/>
            <person name="Lindquist E.A."/>
            <person name="Lipzen A."/>
            <person name="Lundell T."/>
            <person name="Morin E."/>
            <person name="Murat C."/>
            <person name="Riley R."/>
            <person name="Ohm R."/>
            <person name="Sun H."/>
            <person name="Tunlid A."/>
            <person name="Henrissat B."/>
            <person name="Grigoriev I.V."/>
            <person name="Hibbett D.S."/>
            <person name="Martin F."/>
        </authorList>
    </citation>
    <scope>NUCLEOTIDE SEQUENCE [LARGE SCALE GENOMIC DNA]</scope>
    <source>
        <strain evidence="13 14">Koide BX008</strain>
    </source>
</reference>
<feature type="compositionally biased region" description="Acidic residues" evidence="11">
    <location>
        <begin position="665"/>
        <end position="680"/>
    </location>
</feature>
<feature type="region of interest" description="Disordered" evidence="11">
    <location>
        <begin position="125"/>
        <end position="151"/>
    </location>
</feature>
<organism evidence="13 14">
    <name type="scientific">Amanita muscaria (strain Koide BX008)</name>
    <dbReference type="NCBI Taxonomy" id="946122"/>
    <lineage>
        <taxon>Eukaryota</taxon>
        <taxon>Fungi</taxon>
        <taxon>Dikarya</taxon>
        <taxon>Basidiomycota</taxon>
        <taxon>Agaricomycotina</taxon>
        <taxon>Agaricomycetes</taxon>
        <taxon>Agaricomycetidae</taxon>
        <taxon>Agaricales</taxon>
        <taxon>Pluteineae</taxon>
        <taxon>Amanitaceae</taxon>
        <taxon>Amanita</taxon>
    </lineage>
</organism>
<dbReference type="STRING" id="946122.A0A0C2XHZ6"/>
<keyword evidence="14" id="KW-1185">Reference proteome</keyword>
<evidence type="ECO:0000313" key="14">
    <source>
        <dbReference type="Proteomes" id="UP000054549"/>
    </source>
</evidence>
<dbReference type="OrthoDB" id="26523at2759"/>
<dbReference type="HOGENOM" id="CLU_011408_0_0_1"/>
<dbReference type="FunCoup" id="A0A0C2XHZ6">
    <property type="interactions" value="274"/>
</dbReference>
<feature type="compositionally biased region" description="Polar residues" evidence="11">
    <location>
        <begin position="125"/>
        <end position="148"/>
    </location>
</feature>
<dbReference type="InterPro" id="IPR001307">
    <property type="entry name" value="Thiosulphate_STrfase_CS"/>
</dbReference>
<dbReference type="GO" id="GO:0110032">
    <property type="term" value="P:positive regulation of G2/MI transition of meiotic cell cycle"/>
    <property type="evidence" value="ECO:0007669"/>
    <property type="project" value="TreeGrafter"/>
</dbReference>
<evidence type="ECO:0000313" key="13">
    <source>
        <dbReference type="EMBL" id="KIL68578.1"/>
    </source>
</evidence>
<dbReference type="GO" id="GO:0005634">
    <property type="term" value="C:nucleus"/>
    <property type="evidence" value="ECO:0007669"/>
    <property type="project" value="TreeGrafter"/>
</dbReference>
<evidence type="ECO:0000256" key="3">
    <source>
        <dbReference type="ARBA" id="ARBA00022618"/>
    </source>
</evidence>
<evidence type="ECO:0000256" key="4">
    <source>
        <dbReference type="ARBA" id="ARBA00022776"/>
    </source>
</evidence>
<dbReference type="InParanoid" id="A0A0C2XHZ6"/>
<dbReference type="SMART" id="SM00450">
    <property type="entry name" value="RHOD"/>
    <property type="match status" value="1"/>
</dbReference>
<keyword evidence="7 10" id="KW-0131">Cell cycle</keyword>
<keyword evidence="3 10" id="KW-0132">Cell division</keyword>
<evidence type="ECO:0000256" key="1">
    <source>
        <dbReference type="ARBA" id="ARBA00011065"/>
    </source>
</evidence>
<dbReference type="GO" id="GO:0000086">
    <property type="term" value="P:G2/M transition of mitotic cell cycle"/>
    <property type="evidence" value="ECO:0007669"/>
    <property type="project" value="TreeGrafter"/>
</dbReference>
<dbReference type="PRINTS" id="PR00716">
    <property type="entry name" value="MPIPHPHTASE"/>
</dbReference>
<dbReference type="GO" id="GO:0010971">
    <property type="term" value="P:positive regulation of G2/M transition of mitotic cell cycle"/>
    <property type="evidence" value="ECO:0007669"/>
    <property type="project" value="TreeGrafter"/>
</dbReference>
<evidence type="ECO:0000256" key="10">
    <source>
        <dbReference type="RuleBase" id="RU368028"/>
    </source>
</evidence>